<comment type="caution">
    <text evidence="1">The sequence shown here is derived from an EMBL/GenBank/DDBJ whole genome shotgun (WGS) entry which is preliminary data.</text>
</comment>
<dbReference type="Proteomes" id="UP000585474">
    <property type="component" value="Unassembled WGS sequence"/>
</dbReference>
<evidence type="ECO:0000313" key="2">
    <source>
        <dbReference type="Proteomes" id="UP000585474"/>
    </source>
</evidence>
<keyword evidence="2" id="KW-1185">Reference proteome</keyword>
<dbReference type="EMBL" id="BJWL01000279">
    <property type="protein sequence ID" value="GFS37375.1"/>
    <property type="molecule type" value="Genomic_DNA"/>
</dbReference>
<dbReference type="AlphaFoldDB" id="A0A7J0DKV0"/>
<proteinExistence type="predicted"/>
<evidence type="ECO:0000313" key="1">
    <source>
        <dbReference type="EMBL" id="GFS37375.1"/>
    </source>
</evidence>
<sequence>MLLFVTEIAGAVISRDGAGNVIGAKVLYGSYLFPVAYSDAIRLGNIWGTSENWAPAIIGCEGLEIDDSRILALDDTHLVRAVELSSQAE</sequence>
<organism evidence="1 2">
    <name type="scientific">Actinidia rufa</name>
    <dbReference type="NCBI Taxonomy" id="165716"/>
    <lineage>
        <taxon>Eukaryota</taxon>
        <taxon>Viridiplantae</taxon>
        <taxon>Streptophyta</taxon>
        <taxon>Embryophyta</taxon>
        <taxon>Tracheophyta</taxon>
        <taxon>Spermatophyta</taxon>
        <taxon>Magnoliopsida</taxon>
        <taxon>eudicotyledons</taxon>
        <taxon>Gunneridae</taxon>
        <taxon>Pentapetalae</taxon>
        <taxon>asterids</taxon>
        <taxon>Ericales</taxon>
        <taxon>Actinidiaceae</taxon>
        <taxon>Actinidia</taxon>
    </lineage>
</organism>
<gene>
    <name evidence="1" type="ORF">Acr_00g0051590</name>
</gene>
<name>A0A7J0DKV0_9ERIC</name>
<protein>
    <submittedName>
        <fullName evidence="1">Uncharacterized protein</fullName>
    </submittedName>
</protein>
<reference evidence="2" key="1">
    <citation type="submission" date="2019-07" db="EMBL/GenBank/DDBJ databases">
        <title>De Novo Assembly of kiwifruit Actinidia rufa.</title>
        <authorList>
            <person name="Sugita-Konishi S."/>
            <person name="Sato K."/>
            <person name="Mori E."/>
            <person name="Abe Y."/>
            <person name="Kisaki G."/>
            <person name="Hamano K."/>
            <person name="Suezawa K."/>
            <person name="Otani M."/>
            <person name="Fukuda T."/>
            <person name="Manabe T."/>
            <person name="Gomi K."/>
            <person name="Tabuchi M."/>
            <person name="Akimitsu K."/>
            <person name="Kataoka I."/>
        </authorList>
    </citation>
    <scope>NUCLEOTIDE SEQUENCE [LARGE SCALE GENOMIC DNA]</scope>
    <source>
        <strain evidence="2">cv. Fuchu</strain>
    </source>
</reference>
<accession>A0A7J0DKV0</accession>